<evidence type="ECO:0000313" key="1">
    <source>
        <dbReference type="EMBL" id="KZT52431.1"/>
    </source>
</evidence>
<dbReference type="Proteomes" id="UP000076842">
    <property type="component" value="Unassembled WGS sequence"/>
</dbReference>
<evidence type="ECO:0000313" key="2">
    <source>
        <dbReference type="Proteomes" id="UP000076842"/>
    </source>
</evidence>
<name>A0A165DB46_9BASI</name>
<protein>
    <submittedName>
        <fullName evidence="1">Uncharacterized protein</fullName>
    </submittedName>
</protein>
<organism evidence="1 2">
    <name type="scientific">Calocera cornea HHB12733</name>
    <dbReference type="NCBI Taxonomy" id="1353952"/>
    <lineage>
        <taxon>Eukaryota</taxon>
        <taxon>Fungi</taxon>
        <taxon>Dikarya</taxon>
        <taxon>Basidiomycota</taxon>
        <taxon>Agaricomycotina</taxon>
        <taxon>Dacrymycetes</taxon>
        <taxon>Dacrymycetales</taxon>
        <taxon>Dacrymycetaceae</taxon>
        <taxon>Calocera</taxon>
    </lineage>
</organism>
<accession>A0A165DB46</accession>
<gene>
    <name evidence="1" type="ORF">CALCODRAFT_487130</name>
</gene>
<reference evidence="1 2" key="1">
    <citation type="journal article" date="2016" name="Mol. Biol. Evol.">
        <title>Comparative Genomics of Early-Diverging Mushroom-Forming Fungi Provides Insights into the Origins of Lignocellulose Decay Capabilities.</title>
        <authorList>
            <person name="Nagy L.G."/>
            <person name="Riley R."/>
            <person name="Tritt A."/>
            <person name="Adam C."/>
            <person name="Daum C."/>
            <person name="Floudas D."/>
            <person name="Sun H."/>
            <person name="Yadav J.S."/>
            <person name="Pangilinan J."/>
            <person name="Larsson K.H."/>
            <person name="Matsuura K."/>
            <person name="Barry K."/>
            <person name="Labutti K."/>
            <person name="Kuo R."/>
            <person name="Ohm R.A."/>
            <person name="Bhattacharya S.S."/>
            <person name="Shirouzu T."/>
            <person name="Yoshinaga Y."/>
            <person name="Martin F.M."/>
            <person name="Grigoriev I.V."/>
            <person name="Hibbett D.S."/>
        </authorList>
    </citation>
    <scope>NUCLEOTIDE SEQUENCE [LARGE SCALE GENOMIC DNA]</scope>
    <source>
        <strain evidence="1 2">HHB12733</strain>
    </source>
</reference>
<sequence length="106" mass="10966">MAAYAPAHPYPIATLMPPPLAYATVPLVPVWEWTALSNGPVVPNPYGYQYAPAPAMTINPTYPPQNWNTPPTAAGNSQTMGSTCSCCTALLACVTSIVQLVGGGGC</sequence>
<dbReference type="InParanoid" id="A0A165DB46"/>
<keyword evidence="2" id="KW-1185">Reference proteome</keyword>
<dbReference type="EMBL" id="KV424066">
    <property type="protein sequence ID" value="KZT52431.1"/>
    <property type="molecule type" value="Genomic_DNA"/>
</dbReference>
<proteinExistence type="predicted"/>
<dbReference type="AlphaFoldDB" id="A0A165DB46"/>